<dbReference type="RefSeq" id="WP_190040758.1">
    <property type="nucleotide sequence ID" value="NZ_BNBE01000001.1"/>
</dbReference>
<accession>A0A919EHV3</accession>
<feature type="region of interest" description="Disordered" evidence="3">
    <location>
        <begin position="354"/>
        <end position="384"/>
    </location>
</feature>
<comment type="caution">
    <text evidence="5">The sequence shown here is derived from an EMBL/GenBank/DDBJ whole genome shotgun (WGS) entry which is preliminary data.</text>
</comment>
<sequence length="384" mass="41871">MKFGINLFPTTGPADKSAVAHFDDALRLAVLAEELGFHHVKTVEHYFFDYGGYSPDPVTFLAAAAARTRRIRLITGAVIPAFTHPVKLAGQLAMLDNLSHGRLDVGFARGFLPDEFAAFEIPMDESRERFEEGVEACERLWSDEDVVFRGRFHTFGPVTLLPRPAQRPRPKVLVAASITPESCEAAGRAGRGLMLVPSINKPERTREMIDLYWSARAEAGHDPAGGEIHLSYSSYLHEDGATARERGRGYSAYTNSKMVEAVSAWAHTRSGDYDGYQRIVAKVNSANFDKQVDEGKALVGSPEQVRAQVRQIREWYGDCTVSLQVISGNMPYEESVRTMRLFAQEVMPGFTAPEFTAPESATGGTAAAEAAGAEAPAGDAVLTG</sequence>
<feature type="compositionally biased region" description="Low complexity" evidence="3">
    <location>
        <begin position="356"/>
        <end position="384"/>
    </location>
</feature>
<reference evidence="5" key="2">
    <citation type="submission" date="2020-09" db="EMBL/GenBank/DDBJ databases">
        <authorList>
            <person name="Sun Q."/>
            <person name="Ohkuma M."/>
        </authorList>
    </citation>
    <scope>NUCLEOTIDE SEQUENCE</scope>
    <source>
        <strain evidence="5">JCM 4122</strain>
    </source>
</reference>
<evidence type="ECO:0000313" key="6">
    <source>
        <dbReference type="Proteomes" id="UP000632849"/>
    </source>
</evidence>
<keyword evidence="1" id="KW-0560">Oxidoreductase</keyword>
<dbReference type="Pfam" id="PF00296">
    <property type="entry name" value="Bac_luciferase"/>
    <property type="match status" value="1"/>
</dbReference>
<evidence type="ECO:0000259" key="4">
    <source>
        <dbReference type="Pfam" id="PF00296"/>
    </source>
</evidence>
<dbReference type="GO" id="GO:0004497">
    <property type="term" value="F:monooxygenase activity"/>
    <property type="evidence" value="ECO:0007669"/>
    <property type="project" value="UniProtKB-KW"/>
</dbReference>
<evidence type="ECO:0000256" key="1">
    <source>
        <dbReference type="ARBA" id="ARBA00023002"/>
    </source>
</evidence>
<dbReference type="AlphaFoldDB" id="A0A919EHV3"/>
<name>A0A919EHV3_STRFL</name>
<dbReference type="PANTHER" id="PTHR30137:SF8">
    <property type="entry name" value="BLR5498 PROTEIN"/>
    <property type="match status" value="1"/>
</dbReference>
<dbReference type="SUPFAM" id="SSF51679">
    <property type="entry name" value="Bacterial luciferase-like"/>
    <property type="match status" value="1"/>
</dbReference>
<gene>
    <name evidence="5" type="ORF">GCM10017667_06610</name>
</gene>
<dbReference type="InterPro" id="IPR036661">
    <property type="entry name" value="Luciferase-like_sf"/>
</dbReference>
<keyword evidence="2 5" id="KW-0503">Monooxygenase</keyword>
<organism evidence="5 6">
    <name type="scientific">Streptomyces filamentosus</name>
    <name type="common">Streptomyces roseosporus</name>
    <dbReference type="NCBI Taxonomy" id="67294"/>
    <lineage>
        <taxon>Bacteria</taxon>
        <taxon>Bacillati</taxon>
        <taxon>Actinomycetota</taxon>
        <taxon>Actinomycetes</taxon>
        <taxon>Kitasatosporales</taxon>
        <taxon>Streptomycetaceae</taxon>
        <taxon>Streptomyces</taxon>
    </lineage>
</organism>
<evidence type="ECO:0000256" key="2">
    <source>
        <dbReference type="ARBA" id="ARBA00023033"/>
    </source>
</evidence>
<dbReference type="GO" id="GO:0005829">
    <property type="term" value="C:cytosol"/>
    <property type="evidence" value="ECO:0007669"/>
    <property type="project" value="TreeGrafter"/>
</dbReference>
<proteinExistence type="predicted"/>
<feature type="domain" description="Luciferase-like" evidence="4">
    <location>
        <begin position="1"/>
        <end position="318"/>
    </location>
</feature>
<dbReference type="InterPro" id="IPR050766">
    <property type="entry name" value="Bact_Lucif_Oxidored"/>
</dbReference>
<dbReference type="Proteomes" id="UP000632849">
    <property type="component" value="Unassembled WGS sequence"/>
</dbReference>
<protein>
    <submittedName>
        <fullName evidence="5">Monooxygenase</fullName>
    </submittedName>
</protein>
<dbReference type="Gene3D" id="3.20.20.30">
    <property type="entry name" value="Luciferase-like domain"/>
    <property type="match status" value="1"/>
</dbReference>
<evidence type="ECO:0000256" key="3">
    <source>
        <dbReference type="SAM" id="MobiDB-lite"/>
    </source>
</evidence>
<reference evidence="5" key="1">
    <citation type="journal article" date="2014" name="Int. J. Syst. Evol. Microbiol.">
        <title>Complete genome sequence of Corynebacterium casei LMG S-19264T (=DSM 44701T), isolated from a smear-ripened cheese.</title>
        <authorList>
            <consortium name="US DOE Joint Genome Institute (JGI-PGF)"/>
            <person name="Walter F."/>
            <person name="Albersmeier A."/>
            <person name="Kalinowski J."/>
            <person name="Ruckert C."/>
        </authorList>
    </citation>
    <scope>NUCLEOTIDE SEQUENCE</scope>
    <source>
        <strain evidence="5">JCM 4122</strain>
    </source>
</reference>
<dbReference type="PANTHER" id="PTHR30137">
    <property type="entry name" value="LUCIFERASE-LIKE MONOOXYGENASE"/>
    <property type="match status" value="1"/>
</dbReference>
<dbReference type="GO" id="GO:0016705">
    <property type="term" value="F:oxidoreductase activity, acting on paired donors, with incorporation or reduction of molecular oxygen"/>
    <property type="evidence" value="ECO:0007669"/>
    <property type="project" value="InterPro"/>
</dbReference>
<dbReference type="InterPro" id="IPR011251">
    <property type="entry name" value="Luciferase-like_dom"/>
</dbReference>
<dbReference type="EMBL" id="BNBE01000001">
    <property type="protein sequence ID" value="GHF81547.1"/>
    <property type="molecule type" value="Genomic_DNA"/>
</dbReference>
<keyword evidence="6" id="KW-1185">Reference proteome</keyword>
<evidence type="ECO:0000313" key="5">
    <source>
        <dbReference type="EMBL" id="GHF81547.1"/>
    </source>
</evidence>